<sequence length="405" mass="45422">MDELNVIAKITFGGVLHVRTAEEKKGYKGPLFYAHPGDLVISKIRVAQGSLCVVPDRLDHLAVSAEYPVYNVDPAKVSAEFIRMVIRTDAFKHRVGRLRSGNTTKARVRPSEFESLTIPLPDVSEQKTLLDGYYTALNDAEVLETEAAKIAQASQRIFEDELGIASPPPLPNRPVFIARFKDVERWSHEGVLRAITQSGHSIAKWPVMALDSLVDDLENGWSPKCLDHPASPNNWGVLKVGAVSYGYYDEMENKELPPKLKPLPHYEVKEGDVIISRANVTRYVGACAYVEKTRPKLMLSDKLFRVIFKEDSLLDGRFLAAVMKLPTVREQIETQLTGTSPTMKNISKPSLLSLRFPVPDIATQRDLIVKLNQGRQEAEIKNMKAIELRRVAWAKFESALFETTE</sequence>
<evidence type="ECO:0000256" key="1">
    <source>
        <dbReference type="ARBA" id="ARBA00022747"/>
    </source>
</evidence>
<evidence type="ECO:0000256" key="2">
    <source>
        <dbReference type="ARBA" id="ARBA00023125"/>
    </source>
</evidence>
<keyword evidence="4" id="KW-1185">Reference proteome</keyword>
<reference evidence="3 4" key="1">
    <citation type="submission" date="2022-08" db="EMBL/GenBank/DDBJ databases">
        <title>Reclassification of Massilia species as members of the genera Telluria, Duganella, Pseudoduganella, Mokoshia gen. nov. and Zemynaea gen. nov. using orthogonal and non-orthogonal genome-based approaches.</title>
        <authorList>
            <person name="Bowman J.P."/>
        </authorList>
    </citation>
    <scope>NUCLEOTIDE SEQUENCE [LARGE SCALE GENOMIC DNA]</scope>
    <source>
        <strain evidence="3 4">JCM 31606</strain>
    </source>
</reference>
<comment type="caution">
    <text evidence="3">The sequence shown here is derived from an EMBL/GenBank/DDBJ whole genome shotgun (WGS) entry which is preliminary data.</text>
</comment>
<evidence type="ECO:0000313" key="3">
    <source>
        <dbReference type="EMBL" id="MCS0658870.1"/>
    </source>
</evidence>
<evidence type="ECO:0008006" key="5">
    <source>
        <dbReference type="Google" id="ProtNLM"/>
    </source>
</evidence>
<dbReference type="Gene3D" id="3.90.220.20">
    <property type="entry name" value="DNA methylase specificity domains"/>
    <property type="match status" value="2"/>
</dbReference>
<protein>
    <recommendedName>
        <fullName evidence="5">Restriction endonuclease subunit S</fullName>
    </recommendedName>
</protein>
<organism evidence="3 4">
    <name type="scientific">Massilia terrae</name>
    <dbReference type="NCBI Taxonomy" id="1811224"/>
    <lineage>
        <taxon>Bacteria</taxon>
        <taxon>Pseudomonadati</taxon>
        <taxon>Pseudomonadota</taxon>
        <taxon>Betaproteobacteria</taxon>
        <taxon>Burkholderiales</taxon>
        <taxon>Oxalobacteraceae</taxon>
        <taxon>Telluria group</taxon>
        <taxon>Massilia</taxon>
    </lineage>
</organism>
<name>A0ABT2CYH7_9BURK</name>
<accession>A0ABT2CYH7</accession>
<proteinExistence type="predicted"/>
<dbReference type="PANTHER" id="PTHR30408">
    <property type="entry name" value="TYPE-1 RESTRICTION ENZYME ECOKI SPECIFICITY PROTEIN"/>
    <property type="match status" value="1"/>
</dbReference>
<dbReference type="EMBL" id="JANUGU010000003">
    <property type="protein sequence ID" value="MCS0658870.1"/>
    <property type="molecule type" value="Genomic_DNA"/>
</dbReference>
<dbReference type="PANTHER" id="PTHR30408:SF12">
    <property type="entry name" value="TYPE I RESTRICTION ENZYME MJAVIII SPECIFICITY SUBUNIT"/>
    <property type="match status" value="1"/>
</dbReference>
<gene>
    <name evidence="3" type="ORF">NX778_12430</name>
</gene>
<dbReference type="CDD" id="cd17261">
    <property type="entry name" value="RMtype1_S_EcoKI-TRD2-CR2_like"/>
    <property type="match status" value="1"/>
</dbReference>
<evidence type="ECO:0000313" key="4">
    <source>
        <dbReference type="Proteomes" id="UP001204621"/>
    </source>
</evidence>
<dbReference type="RefSeq" id="WP_258812055.1">
    <property type="nucleotide sequence ID" value="NZ_JANUGU010000003.1"/>
</dbReference>
<dbReference type="SUPFAM" id="SSF116734">
    <property type="entry name" value="DNA methylase specificity domain"/>
    <property type="match status" value="2"/>
</dbReference>
<keyword evidence="1" id="KW-0680">Restriction system</keyword>
<keyword evidence="2" id="KW-0238">DNA-binding</keyword>
<dbReference type="Proteomes" id="UP001204621">
    <property type="component" value="Unassembled WGS sequence"/>
</dbReference>
<dbReference type="InterPro" id="IPR044946">
    <property type="entry name" value="Restrct_endonuc_typeI_TRD_sf"/>
</dbReference>
<dbReference type="InterPro" id="IPR052021">
    <property type="entry name" value="Type-I_RS_S_subunit"/>
</dbReference>